<keyword evidence="1" id="KW-0812">Transmembrane</keyword>
<feature type="transmembrane region" description="Helical" evidence="1">
    <location>
        <begin position="147"/>
        <end position="171"/>
    </location>
</feature>
<feature type="chain" id="PRO_5035890488" evidence="2">
    <location>
        <begin position="22"/>
        <end position="194"/>
    </location>
</feature>
<name>A0A8S1CGV4_9INSE</name>
<feature type="signal peptide" evidence="2">
    <location>
        <begin position="1"/>
        <end position="21"/>
    </location>
</feature>
<keyword evidence="4" id="KW-1185">Reference proteome</keyword>
<protein>
    <submittedName>
        <fullName evidence="3">Uncharacterized protein</fullName>
    </submittedName>
</protein>
<comment type="caution">
    <text evidence="3">The sequence shown here is derived from an EMBL/GenBank/DDBJ whole genome shotgun (WGS) entry which is preliminary data.</text>
</comment>
<keyword evidence="1" id="KW-0472">Membrane</keyword>
<proteinExistence type="predicted"/>
<dbReference type="Proteomes" id="UP000494165">
    <property type="component" value="Unassembled WGS sequence"/>
</dbReference>
<dbReference type="AlphaFoldDB" id="A0A8S1CGV4"/>
<evidence type="ECO:0000256" key="1">
    <source>
        <dbReference type="SAM" id="Phobius"/>
    </source>
</evidence>
<reference evidence="3 4" key="1">
    <citation type="submission" date="2020-04" db="EMBL/GenBank/DDBJ databases">
        <authorList>
            <person name="Alioto T."/>
            <person name="Alioto T."/>
            <person name="Gomez Garrido J."/>
        </authorList>
    </citation>
    <scope>NUCLEOTIDE SEQUENCE [LARGE SCALE GENOMIC DNA]</scope>
</reference>
<evidence type="ECO:0000313" key="4">
    <source>
        <dbReference type="Proteomes" id="UP000494165"/>
    </source>
</evidence>
<evidence type="ECO:0000313" key="3">
    <source>
        <dbReference type="EMBL" id="CAB3367616.1"/>
    </source>
</evidence>
<keyword evidence="1" id="KW-1133">Transmembrane helix</keyword>
<evidence type="ECO:0000256" key="2">
    <source>
        <dbReference type="SAM" id="SignalP"/>
    </source>
</evidence>
<sequence length="194" mass="21320">MSHKMLVWFLFVLSLISFQNGLCGMNKTSTEGSGPSPEVVPPQCNKPDLNEARENKVYLCRGATDNVPGQLCNNSKDAKNYCASCHTGGSAIDLLERKVSCDCSNAASYSFKLSCDRNDWQKLDATSNGVTMKLDQENCKCKAYDKWMYIIIGLIAVLTVVAVVAIVICCIRCKRSTAGLYIDNAQVTRNPIML</sequence>
<dbReference type="EMBL" id="CADEPI010000032">
    <property type="protein sequence ID" value="CAB3367616.1"/>
    <property type="molecule type" value="Genomic_DNA"/>
</dbReference>
<gene>
    <name evidence="3" type="ORF">CLODIP_2_CD02089</name>
</gene>
<organism evidence="3 4">
    <name type="scientific">Cloeon dipterum</name>
    <dbReference type="NCBI Taxonomy" id="197152"/>
    <lineage>
        <taxon>Eukaryota</taxon>
        <taxon>Metazoa</taxon>
        <taxon>Ecdysozoa</taxon>
        <taxon>Arthropoda</taxon>
        <taxon>Hexapoda</taxon>
        <taxon>Insecta</taxon>
        <taxon>Pterygota</taxon>
        <taxon>Palaeoptera</taxon>
        <taxon>Ephemeroptera</taxon>
        <taxon>Pisciforma</taxon>
        <taxon>Baetidae</taxon>
        <taxon>Cloeon</taxon>
    </lineage>
</organism>
<accession>A0A8S1CGV4</accession>
<keyword evidence="2" id="KW-0732">Signal</keyword>